<feature type="transmembrane region" description="Helical" evidence="1">
    <location>
        <begin position="282"/>
        <end position="300"/>
    </location>
</feature>
<feature type="transmembrane region" description="Helical" evidence="1">
    <location>
        <begin position="129"/>
        <end position="150"/>
    </location>
</feature>
<protein>
    <recommendedName>
        <fullName evidence="4">Fucose 4-O-acetylase</fullName>
    </recommendedName>
</protein>
<reference evidence="3" key="1">
    <citation type="submission" date="2016-08" db="EMBL/GenBank/DDBJ databases">
        <authorList>
            <person name="Varghese N."/>
            <person name="Submissions Spin"/>
        </authorList>
    </citation>
    <scope>NUCLEOTIDE SEQUENCE [LARGE SCALE GENOMIC DNA]</scope>
    <source>
        <strain evidence="3">R-53094</strain>
    </source>
</reference>
<dbReference type="EMBL" id="FMAO01000001">
    <property type="protein sequence ID" value="SCB77915.1"/>
    <property type="molecule type" value="Genomic_DNA"/>
</dbReference>
<feature type="transmembrane region" description="Helical" evidence="1">
    <location>
        <begin position="207"/>
        <end position="227"/>
    </location>
</feature>
<name>A0A1C3Z6E5_9LACO</name>
<evidence type="ECO:0000313" key="3">
    <source>
        <dbReference type="Proteomes" id="UP000199268"/>
    </source>
</evidence>
<evidence type="ECO:0000256" key="1">
    <source>
        <dbReference type="SAM" id="Phobius"/>
    </source>
</evidence>
<dbReference type="RefSeq" id="WP_092461360.1">
    <property type="nucleotide sequence ID" value="NZ_BJEE01000002.1"/>
</dbReference>
<dbReference type="OrthoDB" id="2147704at2"/>
<keyword evidence="3" id="KW-1185">Reference proteome</keyword>
<evidence type="ECO:0008006" key="4">
    <source>
        <dbReference type="Google" id="ProtNLM"/>
    </source>
</evidence>
<feature type="transmembrane region" description="Helical" evidence="1">
    <location>
        <begin position="12"/>
        <end position="29"/>
    </location>
</feature>
<keyword evidence="1" id="KW-0472">Membrane</keyword>
<dbReference type="AlphaFoldDB" id="A0A1C3Z6E5"/>
<dbReference type="Proteomes" id="UP000199268">
    <property type="component" value="Unassembled WGS sequence"/>
</dbReference>
<keyword evidence="1" id="KW-0812">Transmembrane</keyword>
<proteinExistence type="predicted"/>
<feature type="transmembrane region" description="Helical" evidence="1">
    <location>
        <begin position="157"/>
        <end position="173"/>
    </location>
</feature>
<organism evidence="2 3">
    <name type="scientific">Weissella bombi</name>
    <dbReference type="NCBI Taxonomy" id="1505725"/>
    <lineage>
        <taxon>Bacteria</taxon>
        <taxon>Bacillati</taxon>
        <taxon>Bacillota</taxon>
        <taxon>Bacilli</taxon>
        <taxon>Lactobacillales</taxon>
        <taxon>Lactobacillaceae</taxon>
        <taxon>Weissella</taxon>
    </lineage>
</organism>
<feature type="transmembrane region" description="Helical" evidence="1">
    <location>
        <begin position="67"/>
        <end position="85"/>
    </location>
</feature>
<sequence>MQLLEKNRIVKILASIVIIMLLLMQMITIPDHPAIYNFLTWLTWPALFFIAGYYISEKGIKANVRHIVRCYLLPYIVTGVLIIVVNKITQVLRLNGWINTPFPSMKTGLVTMLYGNGWPTGTLIGHRDFGIGLLWVLLALFFGVGIQLVINKIRIRSVKIVISLALMVLGFYLGTKVQLPWSLDAALIMQPYILLGQSFKTVSITNISVPVTIVVGLLSVWVMAIGSGPFELTLATTRYWFLGTVTAMLGLIMLILIASYMTKMLSNRFYDWFIELGDKQSVNIAILAFVILMLPVGQLIKVPYGAFIIIYLITFAIVLAGKFVIRYIGQHYFNWLEDEEIS</sequence>
<feature type="transmembrane region" description="Helical" evidence="1">
    <location>
        <begin position="35"/>
        <end position="55"/>
    </location>
</feature>
<keyword evidence="1" id="KW-1133">Transmembrane helix</keyword>
<feature type="transmembrane region" description="Helical" evidence="1">
    <location>
        <begin position="306"/>
        <end position="325"/>
    </location>
</feature>
<gene>
    <name evidence="2" type="ORF">GA0061074_101331</name>
</gene>
<evidence type="ECO:0000313" key="2">
    <source>
        <dbReference type="EMBL" id="SCB77915.1"/>
    </source>
</evidence>
<accession>A0A1C3Z6E5</accession>
<feature type="transmembrane region" description="Helical" evidence="1">
    <location>
        <begin position="239"/>
        <end position="261"/>
    </location>
</feature>
<dbReference type="STRING" id="1505725.GA0061074_101331"/>